<name>A0A4S8MWT2_DENBC</name>
<proteinExistence type="predicted"/>
<accession>A0A4S8MWT2</accession>
<feature type="region of interest" description="Disordered" evidence="1">
    <location>
        <begin position="381"/>
        <end position="443"/>
    </location>
</feature>
<gene>
    <name evidence="2" type="ORF">K435DRAFT_959704</name>
</gene>
<dbReference type="EMBL" id="ML179037">
    <property type="protein sequence ID" value="THV07635.1"/>
    <property type="molecule type" value="Genomic_DNA"/>
</dbReference>
<protein>
    <submittedName>
        <fullName evidence="2">Uncharacterized protein</fullName>
    </submittedName>
</protein>
<keyword evidence="3" id="KW-1185">Reference proteome</keyword>
<dbReference type="Proteomes" id="UP000297245">
    <property type="component" value="Unassembled WGS sequence"/>
</dbReference>
<dbReference type="AlphaFoldDB" id="A0A4S8MWT2"/>
<evidence type="ECO:0000313" key="2">
    <source>
        <dbReference type="EMBL" id="THV07635.1"/>
    </source>
</evidence>
<organism evidence="2 3">
    <name type="scientific">Dendrothele bispora (strain CBS 962.96)</name>
    <dbReference type="NCBI Taxonomy" id="1314807"/>
    <lineage>
        <taxon>Eukaryota</taxon>
        <taxon>Fungi</taxon>
        <taxon>Dikarya</taxon>
        <taxon>Basidiomycota</taxon>
        <taxon>Agaricomycotina</taxon>
        <taxon>Agaricomycetes</taxon>
        <taxon>Agaricomycetidae</taxon>
        <taxon>Agaricales</taxon>
        <taxon>Agaricales incertae sedis</taxon>
        <taxon>Dendrothele</taxon>
    </lineage>
</organism>
<reference evidence="2 3" key="1">
    <citation type="journal article" date="2019" name="Nat. Ecol. Evol.">
        <title>Megaphylogeny resolves global patterns of mushroom evolution.</title>
        <authorList>
            <person name="Varga T."/>
            <person name="Krizsan K."/>
            <person name="Foldi C."/>
            <person name="Dima B."/>
            <person name="Sanchez-Garcia M."/>
            <person name="Sanchez-Ramirez S."/>
            <person name="Szollosi G.J."/>
            <person name="Szarkandi J.G."/>
            <person name="Papp V."/>
            <person name="Albert L."/>
            <person name="Andreopoulos W."/>
            <person name="Angelini C."/>
            <person name="Antonin V."/>
            <person name="Barry K.W."/>
            <person name="Bougher N.L."/>
            <person name="Buchanan P."/>
            <person name="Buyck B."/>
            <person name="Bense V."/>
            <person name="Catcheside P."/>
            <person name="Chovatia M."/>
            <person name="Cooper J."/>
            <person name="Damon W."/>
            <person name="Desjardin D."/>
            <person name="Finy P."/>
            <person name="Geml J."/>
            <person name="Haridas S."/>
            <person name="Hughes K."/>
            <person name="Justo A."/>
            <person name="Karasinski D."/>
            <person name="Kautmanova I."/>
            <person name="Kiss B."/>
            <person name="Kocsube S."/>
            <person name="Kotiranta H."/>
            <person name="LaButti K.M."/>
            <person name="Lechner B.E."/>
            <person name="Liimatainen K."/>
            <person name="Lipzen A."/>
            <person name="Lukacs Z."/>
            <person name="Mihaltcheva S."/>
            <person name="Morgado L.N."/>
            <person name="Niskanen T."/>
            <person name="Noordeloos M.E."/>
            <person name="Ohm R.A."/>
            <person name="Ortiz-Santana B."/>
            <person name="Ovrebo C."/>
            <person name="Racz N."/>
            <person name="Riley R."/>
            <person name="Savchenko A."/>
            <person name="Shiryaev A."/>
            <person name="Soop K."/>
            <person name="Spirin V."/>
            <person name="Szebenyi C."/>
            <person name="Tomsovsky M."/>
            <person name="Tulloss R.E."/>
            <person name="Uehling J."/>
            <person name="Grigoriev I.V."/>
            <person name="Vagvolgyi C."/>
            <person name="Papp T."/>
            <person name="Martin F.M."/>
            <person name="Miettinen O."/>
            <person name="Hibbett D.S."/>
            <person name="Nagy L.G."/>
        </authorList>
    </citation>
    <scope>NUCLEOTIDE SEQUENCE [LARGE SCALE GENOMIC DNA]</scope>
    <source>
        <strain evidence="2 3">CBS 962.96</strain>
    </source>
</reference>
<sequence>MYELCKTKSNSGRVSDFHSSLQTMSRADIELRVGPKPDWELEENQDSDLHDISTSSVLSYVLKQSREKWLSSNLIKLSGKGARGKVTENTSLPAHTIHARGKCDLEIGPHIFCDTAFYEAHYTPVPVQPSSSQWSAGTAAAHTSTASGSSSSGTASSPLISSITPVTMITPTLINHVNNAAASNPTLANLLQVAAAGKASSDQLKTLGLLIQSLATSPQVSASYGPSTYPYATTSASAVPPREFDLVIEFKETSHERWIFPRGTSSCEHVTDDSSTGVQAACDITLTCHTTLNKSPSNGEPSAQSSGTEPQLLILKFNKAPMVVWDTLLRWVGGEQKNRDNLETLSKLKTRPSSYLAYRLPDSLLLDQLQAATALPYTMKSIKPSLSSGSSRPRRRPSQKKPSDVTAPSRKKSTDGKAATEGGNNDTTPSMSPKRPRQSKSKATAVQIRCLTCNQADVPLMLGGRFCRPCVEAGKANPDIPQMQGSTASYVPKVYASPVLSTPNATLSTATTTVTAPMTQAPAPAAG</sequence>
<feature type="compositionally biased region" description="Polar residues" evidence="1">
    <location>
        <begin position="422"/>
        <end position="431"/>
    </location>
</feature>
<evidence type="ECO:0000313" key="3">
    <source>
        <dbReference type="Proteomes" id="UP000297245"/>
    </source>
</evidence>
<evidence type="ECO:0000256" key="1">
    <source>
        <dbReference type="SAM" id="MobiDB-lite"/>
    </source>
</evidence>
<feature type="region of interest" description="Disordered" evidence="1">
    <location>
        <begin position="129"/>
        <end position="156"/>
    </location>
</feature>
<feature type="compositionally biased region" description="Low complexity" evidence="1">
    <location>
        <begin position="381"/>
        <end position="391"/>
    </location>
</feature>
<dbReference type="OrthoDB" id="5338195at2759"/>